<dbReference type="Proteomes" id="UP001234202">
    <property type="component" value="Unassembled WGS sequence"/>
</dbReference>
<sequence>MRRTPFSYPYANLEIPEATPAVSAQAVEWQRRVLAFDEVCHCATLLVLGEFRVLKAENVPRGVNLRRRDTSHRLEIVPVTPIVGETRLNGEGKRLARTAAYSTGCSPLDHKELFVGGLPGQPEDLGKAAYNEPWRQRVEPSGKVVEGETTGTRPDETTYHVKPESRDNLTSSNDSSDEEPDPEIPEPPGTPDELSDTEVWNIARPMLDPDAKSQFTSCIKKASRDILKVIVQSAFAPRKFTNWPTFNVEKFGAQTPAILSDGTTALRFKPGSTEEKLDKIRQLLAAGKLGGPKKPEGWNDDLIPWKKLPTGPTTQVSDAELERFIEATKKRAPVKKPAGVTEGFPGCVGGCREVAGSIA</sequence>
<accession>A0ACC2X4V8</accession>
<dbReference type="EMBL" id="JASBWV010000028">
    <property type="protein sequence ID" value="KAJ9118456.1"/>
    <property type="molecule type" value="Genomic_DNA"/>
</dbReference>
<protein>
    <submittedName>
        <fullName evidence="1">Uncharacterized protein</fullName>
    </submittedName>
</protein>
<keyword evidence="2" id="KW-1185">Reference proteome</keyword>
<evidence type="ECO:0000313" key="2">
    <source>
        <dbReference type="Proteomes" id="UP001234202"/>
    </source>
</evidence>
<reference evidence="1" key="1">
    <citation type="submission" date="2023-04" db="EMBL/GenBank/DDBJ databases">
        <title>Draft Genome sequencing of Naganishia species isolated from polar environments using Oxford Nanopore Technology.</title>
        <authorList>
            <person name="Leo P."/>
            <person name="Venkateswaran K."/>
        </authorList>
    </citation>
    <scope>NUCLEOTIDE SEQUENCE</scope>
    <source>
        <strain evidence="1">DBVPG 5303</strain>
    </source>
</reference>
<name>A0ACC2X4V8_9TREE</name>
<organism evidence="1 2">
    <name type="scientific">Naganishia onofrii</name>
    <dbReference type="NCBI Taxonomy" id="1851511"/>
    <lineage>
        <taxon>Eukaryota</taxon>
        <taxon>Fungi</taxon>
        <taxon>Dikarya</taxon>
        <taxon>Basidiomycota</taxon>
        <taxon>Agaricomycotina</taxon>
        <taxon>Tremellomycetes</taxon>
        <taxon>Filobasidiales</taxon>
        <taxon>Filobasidiaceae</taxon>
        <taxon>Naganishia</taxon>
    </lineage>
</organism>
<gene>
    <name evidence="1" type="ORF">QFC24_006102</name>
</gene>
<comment type="caution">
    <text evidence="1">The sequence shown here is derived from an EMBL/GenBank/DDBJ whole genome shotgun (WGS) entry which is preliminary data.</text>
</comment>
<proteinExistence type="predicted"/>
<evidence type="ECO:0000313" key="1">
    <source>
        <dbReference type="EMBL" id="KAJ9118456.1"/>
    </source>
</evidence>